<dbReference type="InterPro" id="IPR014833">
    <property type="entry name" value="TnsA_N"/>
</dbReference>
<comment type="caution">
    <text evidence="3">The sequence shown here is derived from an EMBL/GenBank/DDBJ whole genome shotgun (WGS) entry which is preliminary data.</text>
</comment>
<name>A0A644W7U9_9ZZZZ</name>
<proteinExistence type="predicted"/>
<protein>
    <submittedName>
        <fullName evidence="3">Transposon Tn7 transposition protein TnsA</fullName>
    </submittedName>
</protein>
<dbReference type="GO" id="GO:0003676">
    <property type="term" value="F:nucleic acid binding"/>
    <property type="evidence" value="ECO:0007669"/>
    <property type="project" value="InterPro"/>
</dbReference>
<dbReference type="EMBL" id="VSSQ01000673">
    <property type="protein sequence ID" value="MPL99550.1"/>
    <property type="molecule type" value="Genomic_DNA"/>
</dbReference>
<feature type="domain" description="TnsA endonuclease C-terminal" evidence="1">
    <location>
        <begin position="170"/>
        <end position="252"/>
    </location>
</feature>
<dbReference type="Pfam" id="PF08721">
    <property type="entry name" value="Tn7_Tnp_TnsA_C"/>
    <property type="match status" value="1"/>
</dbReference>
<reference evidence="3" key="1">
    <citation type="submission" date="2019-08" db="EMBL/GenBank/DDBJ databases">
        <authorList>
            <person name="Kucharzyk K."/>
            <person name="Murdoch R.W."/>
            <person name="Higgins S."/>
            <person name="Loffler F."/>
        </authorList>
    </citation>
    <scope>NUCLEOTIDE SEQUENCE</scope>
</reference>
<dbReference type="CDD" id="cd22362">
    <property type="entry name" value="TnsA_endonuclease-like"/>
    <property type="match status" value="1"/>
</dbReference>
<dbReference type="InterPro" id="IPR011856">
    <property type="entry name" value="tRNA_endonuc-like_dom_sf"/>
</dbReference>
<dbReference type="SUPFAM" id="SSF52980">
    <property type="entry name" value="Restriction endonuclease-like"/>
    <property type="match status" value="1"/>
</dbReference>
<organism evidence="3">
    <name type="scientific">bioreactor metagenome</name>
    <dbReference type="NCBI Taxonomy" id="1076179"/>
    <lineage>
        <taxon>unclassified sequences</taxon>
        <taxon>metagenomes</taxon>
        <taxon>ecological metagenomes</taxon>
    </lineage>
</organism>
<dbReference type="Gene3D" id="1.10.10.10">
    <property type="entry name" value="Winged helix-like DNA-binding domain superfamily/Winged helix DNA-binding domain"/>
    <property type="match status" value="1"/>
</dbReference>
<sequence length="280" mass="32925">MSKRDLRWNEAKYKRWIKEKRGQGSGADYIPFLKIQDLPSLGRVSRGPGWKTNRLHHLFSDLETHFLYCLEWSDHVIDIREQFPMDIELTMRIAGKLGIDYPCDKTSGAPYVLTTDFLVTYLENRRESMVAYQVKPASKLEDPAVLQRLEVERRHWKEKEIPWFLVTDRDIPKVIAQNVEWIHEHYWLTATEEMSINDLLEMGERLKEKLSKSHDSINVVTNDLDREFNVTNGTSNKVFSYLLARKEISMDMNTKIHLGLPASAITHIYFRERRTITWGA</sequence>
<dbReference type="AlphaFoldDB" id="A0A644W7U9"/>
<evidence type="ECO:0000259" key="1">
    <source>
        <dbReference type="Pfam" id="PF08721"/>
    </source>
</evidence>
<dbReference type="InterPro" id="IPR036388">
    <property type="entry name" value="WH-like_DNA-bd_sf"/>
</dbReference>
<evidence type="ECO:0000259" key="2">
    <source>
        <dbReference type="Pfam" id="PF08722"/>
    </source>
</evidence>
<gene>
    <name evidence="3" type="primary">tnsA</name>
    <name evidence="3" type="ORF">SDC9_45768</name>
</gene>
<accession>A0A644W7U9</accession>
<evidence type="ECO:0000313" key="3">
    <source>
        <dbReference type="EMBL" id="MPL99550.1"/>
    </source>
</evidence>
<feature type="domain" description="TnsA endonuclease N-terminal" evidence="2">
    <location>
        <begin position="73"/>
        <end position="168"/>
    </location>
</feature>
<dbReference type="Gene3D" id="3.40.1350.10">
    <property type="match status" value="1"/>
</dbReference>
<dbReference type="Pfam" id="PF08722">
    <property type="entry name" value="Tn7_TnsA-like_N"/>
    <property type="match status" value="1"/>
</dbReference>
<dbReference type="InterPro" id="IPR011335">
    <property type="entry name" value="Restrct_endonuc-II-like"/>
</dbReference>
<dbReference type="InterPro" id="IPR014832">
    <property type="entry name" value="TnsA_C"/>
</dbReference>